<dbReference type="Gene3D" id="3.40.50.2000">
    <property type="entry name" value="Glycogen Phosphorylase B"/>
    <property type="match status" value="2"/>
</dbReference>
<organism evidence="5 6">
    <name type="scientific">Microbacterium saccharophilum</name>
    <dbReference type="NCBI Taxonomy" id="1213358"/>
    <lineage>
        <taxon>Bacteria</taxon>
        <taxon>Bacillati</taxon>
        <taxon>Actinomycetota</taxon>
        <taxon>Actinomycetes</taxon>
        <taxon>Micrococcales</taxon>
        <taxon>Microbacteriaceae</taxon>
        <taxon>Microbacterium</taxon>
    </lineage>
</organism>
<dbReference type="GO" id="GO:0016757">
    <property type="term" value="F:glycosyltransferase activity"/>
    <property type="evidence" value="ECO:0007669"/>
    <property type="project" value="UniProtKB-KW"/>
</dbReference>
<dbReference type="AlphaFoldDB" id="A0A7Z7CZN9"/>
<dbReference type="Proteomes" id="UP000198702">
    <property type="component" value="Unassembled WGS sequence"/>
</dbReference>
<dbReference type="InterPro" id="IPR028098">
    <property type="entry name" value="Glyco_trans_4-like_N"/>
</dbReference>
<dbReference type="RefSeq" id="WP_197018642.1">
    <property type="nucleotide sequence ID" value="NZ_FOQZ01000008.1"/>
</dbReference>
<keyword evidence="1" id="KW-0328">Glycosyltransferase</keyword>
<evidence type="ECO:0000313" key="5">
    <source>
        <dbReference type="EMBL" id="SFI75740.1"/>
    </source>
</evidence>
<proteinExistence type="predicted"/>
<dbReference type="EMBL" id="FOQZ01000008">
    <property type="protein sequence ID" value="SFI75740.1"/>
    <property type="molecule type" value="Genomic_DNA"/>
</dbReference>
<keyword evidence="2 5" id="KW-0808">Transferase</keyword>
<evidence type="ECO:0000259" key="4">
    <source>
        <dbReference type="Pfam" id="PF13439"/>
    </source>
</evidence>
<protein>
    <submittedName>
        <fullName evidence="5">Glycosyltransferase involved in cell wall bisynthesis</fullName>
    </submittedName>
</protein>
<dbReference type="CDD" id="cd03809">
    <property type="entry name" value="GT4_MtfB-like"/>
    <property type="match status" value="1"/>
</dbReference>
<dbReference type="PANTHER" id="PTHR46401">
    <property type="entry name" value="GLYCOSYLTRANSFERASE WBBK-RELATED"/>
    <property type="match status" value="1"/>
</dbReference>
<sequence length="370" mass="40771">MMESKSMPTRVFVNGRFLTQPMTGVQRFASEVTRALAEQTDLTVIAPPGDLETVDLGKAAVVQTGRLSGHAWEQIDLPRYLRRAGTPTLLNLASTGPVLYRPQFVTHHDITYVRFPSSFSRAFRLLYRLLIPPLLRRSEMVITVSEFSKAEIASHYRIPLAKILVVPNGVSDLFGPDGACYASAPYLLAVSSPNLHKNFGRLERAFDSAHLTTLKRLVVVGSQDRVFSSTSVSGSDRVKRLGRVADDELAVLYRSATAFAFPSLYEGFGIPPLEAQRSSCPVISSDAASMREVLGESVLYFDPTDEASIRDAIERIDSDPALRADLIARGAKNAARFTWERSATTIRHTLADRLHSATQGGRTTSKEWSI</sequence>
<reference evidence="5 6" key="1">
    <citation type="submission" date="2016-10" db="EMBL/GenBank/DDBJ databases">
        <authorList>
            <person name="Varghese N."/>
            <person name="Submissions S."/>
        </authorList>
    </citation>
    <scope>NUCLEOTIDE SEQUENCE [LARGE SCALE GENOMIC DNA]</scope>
    <source>
        <strain evidence="5 6">UNC380MFSha3.1</strain>
    </source>
</reference>
<feature type="domain" description="Glycosyl transferase family 1" evidence="3">
    <location>
        <begin position="185"/>
        <end position="332"/>
    </location>
</feature>
<evidence type="ECO:0000313" key="6">
    <source>
        <dbReference type="Proteomes" id="UP000198702"/>
    </source>
</evidence>
<evidence type="ECO:0000256" key="1">
    <source>
        <dbReference type="ARBA" id="ARBA00022676"/>
    </source>
</evidence>
<dbReference type="Pfam" id="PF13439">
    <property type="entry name" value="Glyco_transf_4"/>
    <property type="match status" value="1"/>
</dbReference>
<dbReference type="GO" id="GO:0009103">
    <property type="term" value="P:lipopolysaccharide biosynthetic process"/>
    <property type="evidence" value="ECO:0007669"/>
    <property type="project" value="TreeGrafter"/>
</dbReference>
<dbReference type="InterPro" id="IPR001296">
    <property type="entry name" value="Glyco_trans_1"/>
</dbReference>
<feature type="domain" description="Glycosyltransferase subfamily 4-like N-terminal" evidence="4">
    <location>
        <begin position="23"/>
        <end position="170"/>
    </location>
</feature>
<dbReference type="Pfam" id="PF00534">
    <property type="entry name" value="Glycos_transf_1"/>
    <property type="match status" value="1"/>
</dbReference>
<accession>A0A7Z7CZN9</accession>
<evidence type="ECO:0000256" key="2">
    <source>
        <dbReference type="ARBA" id="ARBA00022679"/>
    </source>
</evidence>
<dbReference type="SUPFAM" id="SSF53756">
    <property type="entry name" value="UDP-Glycosyltransferase/glycogen phosphorylase"/>
    <property type="match status" value="1"/>
</dbReference>
<gene>
    <name evidence="5" type="ORF">SAMN04487751_2882</name>
</gene>
<comment type="caution">
    <text evidence="5">The sequence shown here is derived from an EMBL/GenBank/DDBJ whole genome shotgun (WGS) entry which is preliminary data.</text>
</comment>
<name>A0A7Z7CZN9_9MICO</name>
<evidence type="ECO:0000259" key="3">
    <source>
        <dbReference type="Pfam" id="PF00534"/>
    </source>
</evidence>
<dbReference type="PANTHER" id="PTHR46401:SF2">
    <property type="entry name" value="GLYCOSYLTRANSFERASE WBBK-RELATED"/>
    <property type="match status" value="1"/>
</dbReference>